<dbReference type="AlphaFoldDB" id="A0A0L6VYH5"/>
<name>A0A0L6VYH5_9FIRM</name>
<dbReference type="EMBL" id="LGTE01000039">
    <property type="protein sequence ID" value="KNZ68261.1"/>
    <property type="molecule type" value="Genomic_DNA"/>
</dbReference>
<evidence type="ECO:0000313" key="2">
    <source>
        <dbReference type="Proteomes" id="UP000037175"/>
    </source>
</evidence>
<accession>A0A0L6VYH5</accession>
<sequence length="433" mass="49202">MAVIIPFRGLRYNLDRIGDLNNIVTPPYDVIDPAGQEMFYEKSPYNIIRLELGKKYPTDTPENNRYTRAAETLRAWVEESILVNDPKPSLYLYEQEFEARGEKKIRSGFIAGVQAEDYSKGDVLPHEETLPKHKADRLELMLTTEANFSPIFGLYADKEHKIETILEQAKGNRPPDEEAVDSNGVINRLWVISDEKAVQSIVELMKDKKIFIADGHHRYETAVNFGKEMAARGKEGFNYLMVALVNLYNEGLVVFPTHRLVNNIPDLNVERLLAGLQENFHVEEAKDITLPPFITELERRGAVNPSFGLYTQEGKFYWLTLKDISIVDRLDLPGHSAAWKQLDVSILHTLILEGLLGIGSKQRADESNLKYVREDDAAKAFVDSGEYQLAFFMNSTKVEEVTAIATGGEKMPQKSTFFYPKVITGMVMNNYKK</sequence>
<dbReference type="PIRSF" id="PIRSF033563">
    <property type="entry name" value="UCP033563"/>
    <property type="match status" value="1"/>
</dbReference>
<dbReference type="Proteomes" id="UP000037175">
    <property type="component" value="Unassembled WGS sequence"/>
</dbReference>
<dbReference type="Pfam" id="PF06245">
    <property type="entry name" value="DUF1015"/>
    <property type="match status" value="1"/>
</dbReference>
<dbReference type="InterPro" id="IPR008323">
    <property type="entry name" value="UCP033563"/>
</dbReference>
<organism evidence="1 2">
    <name type="scientific">Thermincola ferriacetica</name>
    <dbReference type="NCBI Taxonomy" id="281456"/>
    <lineage>
        <taxon>Bacteria</taxon>
        <taxon>Bacillati</taxon>
        <taxon>Bacillota</taxon>
        <taxon>Clostridia</taxon>
        <taxon>Eubacteriales</taxon>
        <taxon>Thermincolaceae</taxon>
        <taxon>Thermincola</taxon>
    </lineage>
</organism>
<dbReference type="PATRIC" id="fig|281456.6.peg.3353"/>
<dbReference type="PANTHER" id="PTHR36454">
    <property type="entry name" value="LMO2823 PROTEIN"/>
    <property type="match status" value="1"/>
</dbReference>
<reference evidence="2" key="1">
    <citation type="submission" date="2015-07" db="EMBL/GenBank/DDBJ databases">
        <title>Complete Genome of Thermincola ferriacetica strain Z-0001T.</title>
        <authorList>
            <person name="Lusk B."/>
            <person name="Badalamenti J.P."/>
            <person name="Parameswaran P."/>
            <person name="Bond D.R."/>
            <person name="Torres C.I."/>
        </authorList>
    </citation>
    <scope>NUCLEOTIDE SEQUENCE [LARGE SCALE GENOMIC DNA]</scope>
    <source>
        <strain evidence="2">Z-0001</strain>
    </source>
</reference>
<evidence type="ECO:0008006" key="3">
    <source>
        <dbReference type="Google" id="ProtNLM"/>
    </source>
</evidence>
<dbReference type="RefSeq" id="WP_052219110.1">
    <property type="nucleotide sequence ID" value="NZ_LGTE01000039.1"/>
</dbReference>
<proteinExistence type="predicted"/>
<keyword evidence="2" id="KW-1185">Reference proteome</keyword>
<dbReference type="PANTHER" id="PTHR36454:SF1">
    <property type="entry name" value="DUF1015 DOMAIN-CONTAINING PROTEIN"/>
    <property type="match status" value="1"/>
</dbReference>
<protein>
    <recommendedName>
        <fullName evidence="3">SpoOJ/ParA/ParB/repB family protein</fullName>
    </recommendedName>
</protein>
<comment type="caution">
    <text evidence="1">The sequence shown here is derived from an EMBL/GenBank/DDBJ whole genome shotgun (WGS) entry which is preliminary data.</text>
</comment>
<gene>
    <name evidence="1" type="ORF">Tfer_3187</name>
</gene>
<evidence type="ECO:0000313" key="1">
    <source>
        <dbReference type="EMBL" id="KNZ68261.1"/>
    </source>
</evidence>